<dbReference type="EMBL" id="MN740975">
    <property type="protein sequence ID" value="QHU20865.1"/>
    <property type="molecule type" value="Genomic_DNA"/>
</dbReference>
<organism evidence="1">
    <name type="scientific">viral metagenome</name>
    <dbReference type="NCBI Taxonomy" id="1070528"/>
    <lineage>
        <taxon>unclassified sequences</taxon>
        <taxon>metagenomes</taxon>
        <taxon>organismal metagenomes</taxon>
    </lineage>
</organism>
<proteinExistence type="predicted"/>
<evidence type="ECO:0000313" key="1">
    <source>
        <dbReference type="EMBL" id="QHU20865.1"/>
    </source>
</evidence>
<evidence type="ECO:0008006" key="2">
    <source>
        <dbReference type="Google" id="ProtNLM"/>
    </source>
</evidence>
<dbReference type="AlphaFoldDB" id="A0A6C0KS88"/>
<name>A0A6C0KS88_9ZZZZ</name>
<dbReference type="Gene3D" id="3.90.550.10">
    <property type="entry name" value="Spore Coat Polysaccharide Biosynthesis Protein SpsA, Chain A"/>
    <property type="match status" value="1"/>
</dbReference>
<sequence length="359" mass="42692">MPIKNNIEKDKRYTNATTNIVKYINSKIINRLKKEITLDNDFVNVKACDEDSSSNILYVILPYFNFCKSKRRYELFIEFIERISKYDKIKIVISEASNTDTFELPDNMDNIYQHHGYKLQTEFWCKENLINVAIRNLPSQWKYVAWIDADLTFLNENWVEEALEELDKAHFIQLYTSAVYLGPQEEAMRIDKSFGYMYKNSTTEWRNDHKYGFWHCGFAWACTRYAYDKTNGLIDFAILGSSDHHMALALINKVELSYPNNTTIDKSFLEKLKDYEALVRIHKLNLSYINGTILHHWHGRLEDRKYVERWNIFYKHSYNPDKDIVYNDEGLLNLTAEGKRMEEDIIEYFIGRNEDNTEV</sequence>
<dbReference type="InterPro" id="IPR029044">
    <property type="entry name" value="Nucleotide-diphossugar_trans"/>
</dbReference>
<accession>A0A6C0KS88</accession>
<protein>
    <recommendedName>
        <fullName evidence="2">Glycosyltransferase 2-like domain-containing protein</fullName>
    </recommendedName>
</protein>
<reference evidence="1" key="1">
    <citation type="journal article" date="2020" name="Nature">
        <title>Giant virus diversity and host interactions through global metagenomics.</title>
        <authorList>
            <person name="Schulz F."/>
            <person name="Roux S."/>
            <person name="Paez-Espino D."/>
            <person name="Jungbluth S."/>
            <person name="Walsh D.A."/>
            <person name="Denef V.J."/>
            <person name="McMahon K.D."/>
            <person name="Konstantinidis K.T."/>
            <person name="Eloe-Fadrosh E.A."/>
            <person name="Kyrpides N.C."/>
            <person name="Woyke T."/>
        </authorList>
    </citation>
    <scope>NUCLEOTIDE SEQUENCE</scope>
    <source>
        <strain evidence="1">GVMAG-S-3300013094-100</strain>
    </source>
</reference>
<dbReference type="SUPFAM" id="SSF53448">
    <property type="entry name" value="Nucleotide-diphospho-sugar transferases"/>
    <property type="match status" value="1"/>
</dbReference>